<dbReference type="InterPro" id="IPR013912">
    <property type="entry name" value="Adenylate_cyclase-assoc_CAP_C"/>
</dbReference>
<name>A0A1I7TZ74_9PELO</name>
<feature type="domain" description="C-CAP/cofactor C-like" evidence="2">
    <location>
        <begin position="1"/>
        <end position="127"/>
    </location>
</feature>
<dbReference type="Gene3D" id="2.160.20.70">
    <property type="match status" value="1"/>
</dbReference>
<dbReference type="GO" id="GO:0008179">
    <property type="term" value="F:adenylate cyclase binding"/>
    <property type="evidence" value="ECO:0007669"/>
    <property type="project" value="TreeGrafter"/>
</dbReference>
<dbReference type="PROSITE" id="PS51329">
    <property type="entry name" value="C_CAP_COFACTOR_C"/>
    <property type="match status" value="1"/>
</dbReference>
<dbReference type="GO" id="GO:0003779">
    <property type="term" value="F:actin binding"/>
    <property type="evidence" value="ECO:0007669"/>
    <property type="project" value="InterPro"/>
</dbReference>
<dbReference type="AlphaFoldDB" id="A0A1I7TZ74"/>
<reference evidence="4" key="1">
    <citation type="submission" date="2016-11" db="UniProtKB">
        <authorList>
            <consortium name="WormBaseParasite"/>
        </authorList>
    </citation>
    <scope>IDENTIFICATION</scope>
</reference>
<dbReference type="GO" id="GO:0019933">
    <property type="term" value="P:cAMP-mediated signaling"/>
    <property type="evidence" value="ECO:0007669"/>
    <property type="project" value="TreeGrafter"/>
</dbReference>
<dbReference type="STRING" id="1561998.A0A1I7TZ74"/>
<dbReference type="PANTHER" id="PTHR10652">
    <property type="entry name" value="ADENYLYL CYCLASE-ASSOCIATED PROTEIN"/>
    <property type="match status" value="1"/>
</dbReference>
<protein>
    <submittedName>
        <fullName evidence="4">C-CAP/cofactor C-like domain-containing protein</fullName>
    </submittedName>
</protein>
<dbReference type="InterPro" id="IPR036223">
    <property type="entry name" value="CAP_C_sf"/>
</dbReference>
<dbReference type="PANTHER" id="PTHR10652:SF0">
    <property type="entry name" value="ADENYLYL CYCLASE-ASSOCIATED PROTEIN"/>
    <property type="match status" value="1"/>
</dbReference>
<dbReference type="Pfam" id="PF08603">
    <property type="entry name" value="CAP_C"/>
    <property type="match status" value="1"/>
</dbReference>
<dbReference type="GO" id="GO:0007015">
    <property type="term" value="P:actin filament organization"/>
    <property type="evidence" value="ECO:0007669"/>
    <property type="project" value="TreeGrafter"/>
</dbReference>
<evidence type="ECO:0000256" key="1">
    <source>
        <dbReference type="ARBA" id="ARBA00007659"/>
    </source>
</evidence>
<dbReference type="InterPro" id="IPR006599">
    <property type="entry name" value="CARP_motif"/>
</dbReference>
<evidence type="ECO:0000313" key="4">
    <source>
        <dbReference type="WBParaSite" id="Csp11.Scaffold629.g13265.t1"/>
    </source>
</evidence>
<dbReference type="WBParaSite" id="Csp11.Scaffold629.g13265.t1">
    <property type="protein sequence ID" value="Csp11.Scaffold629.g13265.t1"/>
    <property type="gene ID" value="Csp11.Scaffold629.g13265"/>
</dbReference>
<dbReference type="InterPro" id="IPR016098">
    <property type="entry name" value="CAP/MinC_C"/>
</dbReference>
<evidence type="ECO:0000259" key="2">
    <source>
        <dbReference type="PROSITE" id="PS51329"/>
    </source>
</evidence>
<evidence type="ECO:0000313" key="3">
    <source>
        <dbReference type="Proteomes" id="UP000095282"/>
    </source>
</evidence>
<sequence>MIRREYFVNDPNIVIDVADKKQTVYIYRCENSVIKVNGKANSITLDGCKKTSVVFDALVAQCETVNCQSVQIQTLGELPTLSIQKTDGCQVYLSKVAQGCEIVTSKSSEMNISVQTTDDGEYSEFPVPEQFKTTFVNGKLVTVVSDIV</sequence>
<keyword evidence="3" id="KW-1185">Reference proteome</keyword>
<dbReference type="InterPro" id="IPR017901">
    <property type="entry name" value="C-CAP_CF_C-like"/>
</dbReference>
<proteinExistence type="inferred from homology"/>
<comment type="similarity">
    <text evidence="1">Belongs to the CAP family.</text>
</comment>
<dbReference type="FunFam" id="2.160.20.70:FF:000014">
    <property type="entry name" value="Adenylyl cyclase-associated protein"/>
    <property type="match status" value="1"/>
</dbReference>
<dbReference type="GO" id="GO:0005737">
    <property type="term" value="C:cytoplasm"/>
    <property type="evidence" value="ECO:0007669"/>
    <property type="project" value="TreeGrafter"/>
</dbReference>
<dbReference type="InterPro" id="IPR001837">
    <property type="entry name" value="Adenylate_cyclase-assoc_CAP"/>
</dbReference>
<accession>A0A1I7TZ74</accession>
<dbReference type="Proteomes" id="UP000095282">
    <property type="component" value="Unplaced"/>
</dbReference>
<organism evidence="3 4">
    <name type="scientific">Caenorhabditis tropicalis</name>
    <dbReference type="NCBI Taxonomy" id="1561998"/>
    <lineage>
        <taxon>Eukaryota</taxon>
        <taxon>Metazoa</taxon>
        <taxon>Ecdysozoa</taxon>
        <taxon>Nematoda</taxon>
        <taxon>Chromadorea</taxon>
        <taxon>Rhabditida</taxon>
        <taxon>Rhabditina</taxon>
        <taxon>Rhabditomorpha</taxon>
        <taxon>Rhabditoidea</taxon>
        <taxon>Rhabditidae</taxon>
        <taxon>Peloderinae</taxon>
        <taxon>Caenorhabditis</taxon>
    </lineage>
</organism>
<dbReference type="GO" id="GO:0000902">
    <property type="term" value="P:cell morphogenesis"/>
    <property type="evidence" value="ECO:0007669"/>
    <property type="project" value="TreeGrafter"/>
</dbReference>
<dbReference type="eggNOG" id="KOG2675">
    <property type="taxonomic scope" value="Eukaryota"/>
</dbReference>
<dbReference type="SMART" id="SM00673">
    <property type="entry name" value="CARP"/>
    <property type="match status" value="2"/>
</dbReference>
<dbReference type="SUPFAM" id="SSF69340">
    <property type="entry name" value="C-terminal domain of adenylylcyclase associated protein"/>
    <property type="match status" value="1"/>
</dbReference>